<evidence type="ECO:0000313" key="6">
    <source>
        <dbReference type="Proteomes" id="UP001432039"/>
    </source>
</evidence>
<accession>A0ABZ1TNV8</accession>
<protein>
    <submittedName>
        <fullName evidence="5">Class I SAM-dependent methyltransferase</fullName>
    </submittedName>
</protein>
<feature type="domain" description="Methyltransferase type 11" evidence="4">
    <location>
        <begin position="46"/>
        <end position="142"/>
    </location>
</feature>
<gene>
    <name evidence="5" type="ORF">OG517_42275</name>
</gene>
<dbReference type="PANTHER" id="PTHR44942">
    <property type="entry name" value="METHYLTRANSF_11 DOMAIN-CONTAINING PROTEIN"/>
    <property type="match status" value="1"/>
</dbReference>
<evidence type="ECO:0000256" key="2">
    <source>
        <dbReference type="ARBA" id="ARBA00022603"/>
    </source>
</evidence>
<name>A0ABZ1TNV8_STRVG</name>
<keyword evidence="2 5" id="KW-0489">Methyltransferase</keyword>
<evidence type="ECO:0000259" key="4">
    <source>
        <dbReference type="Pfam" id="PF08241"/>
    </source>
</evidence>
<comment type="similarity">
    <text evidence="1">Belongs to the methyltransferase superfamily.</text>
</comment>
<dbReference type="GO" id="GO:0008168">
    <property type="term" value="F:methyltransferase activity"/>
    <property type="evidence" value="ECO:0007669"/>
    <property type="project" value="UniProtKB-KW"/>
</dbReference>
<sequence>MNSRAAVSVEDWDRYHQDGRSARIIWDVEIRKFFDHAGPHQGMQALDLGCGRGAWTRQMGRYGIRTVGYDYSPVALASARAGGPYHGQVHFQQCDLNAEGIPVSVEPGSVDIVTMRMSLEHLDRHRLMGDVKRVLRPGGLVYVTTKITEEDPPDLLERGLRPGQFDELADGWGSAVPYRVGLHSVMVLREPLGY</sequence>
<keyword evidence="3" id="KW-0808">Transferase</keyword>
<dbReference type="RefSeq" id="WP_328965694.1">
    <property type="nucleotide sequence ID" value="NZ_CP108090.1"/>
</dbReference>
<dbReference type="EMBL" id="CP108090">
    <property type="protein sequence ID" value="WUQ17477.1"/>
    <property type="molecule type" value="Genomic_DNA"/>
</dbReference>
<proteinExistence type="inferred from homology"/>
<dbReference type="InterPro" id="IPR029063">
    <property type="entry name" value="SAM-dependent_MTases_sf"/>
</dbReference>
<dbReference type="InterPro" id="IPR051052">
    <property type="entry name" value="Diverse_substrate_MTase"/>
</dbReference>
<dbReference type="PANTHER" id="PTHR44942:SF4">
    <property type="entry name" value="METHYLTRANSFERASE TYPE 11 DOMAIN-CONTAINING PROTEIN"/>
    <property type="match status" value="1"/>
</dbReference>
<dbReference type="SUPFAM" id="SSF53335">
    <property type="entry name" value="S-adenosyl-L-methionine-dependent methyltransferases"/>
    <property type="match status" value="1"/>
</dbReference>
<keyword evidence="6" id="KW-1185">Reference proteome</keyword>
<reference evidence="5" key="1">
    <citation type="submission" date="2022-10" db="EMBL/GenBank/DDBJ databases">
        <title>The complete genomes of actinobacterial strains from the NBC collection.</title>
        <authorList>
            <person name="Joergensen T.S."/>
            <person name="Alvarez Arevalo M."/>
            <person name="Sterndorff E.B."/>
            <person name="Faurdal D."/>
            <person name="Vuksanovic O."/>
            <person name="Mourched A.-S."/>
            <person name="Charusanti P."/>
            <person name="Shaw S."/>
            <person name="Blin K."/>
            <person name="Weber T."/>
        </authorList>
    </citation>
    <scope>NUCLEOTIDE SEQUENCE</scope>
    <source>
        <strain evidence="5">NBC_00248</strain>
    </source>
</reference>
<dbReference type="CDD" id="cd02440">
    <property type="entry name" value="AdoMet_MTases"/>
    <property type="match status" value="1"/>
</dbReference>
<evidence type="ECO:0000313" key="5">
    <source>
        <dbReference type="EMBL" id="WUQ17477.1"/>
    </source>
</evidence>
<dbReference type="GO" id="GO:0032259">
    <property type="term" value="P:methylation"/>
    <property type="evidence" value="ECO:0007669"/>
    <property type="project" value="UniProtKB-KW"/>
</dbReference>
<dbReference type="Gene3D" id="3.40.50.150">
    <property type="entry name" value="Vaccinia Virus protein VP39"/>
    <property type="match status" value="1"/>
</dbReference>
<organism evidence="5 6">
    <name type="scientific">Streptomyces virginiae</name>
    <name type="common">Streptomyces cinnamonensis</name>
    <dbReference type="NCBI Taxonomy" id="1961"/>
    <lineage>
        <taxon>Bacteria</taxon>
        <taxon>Bacillati</taxon>
        <taxon>Actinomycetota</taxon>
        <taxon>Actinomycetes</taxon>
        <taxon>Kitasatosporales</taxon>
        <taxon>Streptomycetaceae</taxon>
        <taxon>Streptomyces</taxon>
    </lineage>
</organism>
<dbReference type="Proteomes" id="UP001432039">
    <property type="component" value="Chromosome"/>
</dbReference>
<dbReference type="Pfam" id="PF08241">
    <property type="entry name" value="Methyltransf_11"/>
    <property type="match status" value="1"/>
</dbReference>
<dbReference type="InterPro" id="IPR013216">
    <property type="entry name" value="Methyltransf_11"/>
</dbReference>
<evidence type="ECO:0000256" key="1">
    <source>
        <dbReference type="ARBA" id="ARBA00008361"/>
    </source>
</evidence>
<evidence type="ECO:0000256" key="3">
    <source>
        <dbReference type="ARBA" id="ARBA00022679"/>
    </source>
</evidence>